<dbReference type="AlphaFoldDB" id="A0A4Y8Q1I0"/>
<sequence length="101" mass="11936">MRIARIFYFVYSYALEAVEFGTQVERRENGSAAAEVFFRQKNNYFLYFSASGVEQSGNTLSILRRFPVLISNFFGFWPIMEKVQTDDRSKRLCSRFFREKG</sequence>
<dbReference type="EMBL" id="MYFO01000015">
    <property type="protein sequence ID" value="TFE87099.1"/>
    <property type="molecule type" value="Genomic_DNA"/>
</dbReference>
<name>A0A4Y8Q1I0_9BACL</name>
<gene>
    <name evidence="1" type="ORF">B5M42_13110</name>
</gene>
<accession>A0A4Y8Q1I0</accession>
<keyword evidence="2" id="KW-1185">Reference proteome</keyword>
<protein>
    <submittedName>
        <fullName evidence="1">Uncharacterized protein</fullName>
    </submittedName>
</protein>
<dbReference type="Proteomes" id="UP000298246">
    <property type="component" value="Unassembled WGS sequence"/>
</dbReference>
<reference evidence="1 2" key="1">
    <citation type="submission" date="2017-03" db="EMBL/GenBank/DDBJ databases">
        <title>Isolation of Levoglucosan Utilizing Bacteria.</title>
        <authorList>
            <person name="Arya A.S."/>
        </authorList>
    </citation>
    <scope>NUCLEOTIDE SEQUENCE [LARGE SCALE GENOMIC DNA]</scope>
    <source>
        <strain evidence="1 2">MEC069</strain>
    </source>
</reference>
<comment type="caution">
    <text evidence="1">The sequence shown here is derived from an EMBL/GenBank/DDBJ whole genome shotgun (WGS) entry which is preliminary data.</text>
</comment>
<evidence type="ECO:0000313" key="2">
    <source>
        <dbReference type="Proteomes" id="UP000298246"/>
    </source>
</evidence>
<evidence type="ECO:0000313" key="1">
    <source>
        <dbReference type="EMBL" id="TFE87099.1"/>
    </source>
</evidence>
<organism evidence="1 2">
    <name type="scientific">Paenibacillus athensensis</name>
    <dbReference type="NCBI Taxonomy" id="1967502"/>
    <lineage>
        <taxon>Bacteria</taxon>
        <taxon>Bacillati</taxon>
        <taxon>Bacillota</taxon>
        <taxon>Bacilli</taxon>
        <taxon>Bacillales</taxon>
        <taxon>Paenibacillaceae</taxon>
        <taxon>Paenibacillus</taxon>
    </lineage>
</organism>
<proteinExistence type="predicted"/>